<reference evidence="1 2" key="1">
    <citation type="submission" date="2021-01" db="EMBL/GenBank/DDBJ databases">
        <title>Genomic Encyclopedia of Type Strains, Phase IV (KMG-IV): sequencing the most valuable type-strain genomes for metagenomic binning, comparative biology and taxonomic classification.</title>
        <authorList>
            <person name="Goeker M."/>
        </authorList>
    </citation>
    <scope>NUCLEOTIDE SEQUENCE [LARGE SCALE GENOMIC DNA]</scope>
    <source>
        <strain evidence="1 2">DSM 103394</strain>
    </source>
</reference>
<gene>
    <name evidence="1" type="ORF">JOC74_001321</name>
</gene>
<name>A0ABS4CUN1_9BACI</name>
<organism evidence="1 2">
    <name type="scientific">Bacillus capparidis</name>
    <dbReference type="NCBI Taxonomy" id="1840411"/>
    <lineage>
        <taxon>Bacteria</taxon>
        <taxon>Bacillati</taxon>
        <taxon>Bacillota</taxon>
        <taxon>Bacilli</taxon>
        <taxon>Bacillales</taxon>
        <taxon>Bacillaceae</taxon>
        <taxon>Bacillus</taxon>
    </lineage>
</organism>
<proteinExistence type="predicted"/>
<dbReference type="Proteomes" id="UP000674416">
    <property type="component" value="Unassembled WGS sequence"/>
</dbReference>
<accession>A0ABS4CUN1</accession>
<dbReference type="EMBL" id="JAFDST010000001">
    <property type="protein sequence ID" value="MBP1080833.1"/>
    <property type="molecule type" value="Genomic_DNA"/>
</dbReference>
<keyword evidence="2" id="KW-1185">Reference proteome</keyword>
<sequence length="55" mass="6184">MCELCNGEKKIIEQLSFGVRFIPCPNCSTETDLQPIIDQLKAKIDEIESARKESA</sequence>
<comment type="caution">
    <text evidence="1">The sequence shown here is derived from an EMBL/GenBank/DDBJ whole genome shotgun (WGS) entry which is preliminary data.</text>
</comment>
<protein>
    <submittedName>
        <fullName evidence="1">Uncharacterized protein</fullName>
    </submittedName>
</protein>
<evidence type="ECO:0000313" key="2">
    <source>
        <dbReference type="Proteomes" id="UP000674416"/>
    </source>
</evidence>
<dbReference type="RefSeq" id="WP_098945219.1">
    <property type="nucleotide sequence ID" value="NZ_JAFDST010000001.1"/>
</dbReference>
<evidence type="ECO:0000313" key="1">
    <source>
        <dbReference type="EMBL" id="MBP1080833.1"/>
    </source>
</evidence>